<organism evidence="2 3">
    <name type="scientific">Burkholderia phage BcepNY3</name>
    <dbReference type="NCBI Taxonomy" id="2881397"/>
    <lineage>
        <taxon>Viruses</taxon>
        <taxon>Duplodnaviria</taxon>
        <taxon>Heunggongvirae</taxon>
        <taxon>Uroviricota</taxon>
        <taxon>Caudoviricetes</taxon>
        <taxon>Naesvirus</taxon>
        <taxon>Naesvirus bcepNY3</taxon>
    </lineage>
</organism>
<dbReference type="GeneID" id="5291084"/>
<feature type="region of interest" description="Disordered" evidence="1">
    <location>
        <begin position="98"/>
        <end position="127"/>
    </location>
</feature>
<dbReference type="KEGG" id="vg:5291084"/>
<accession>A6N3B5</accession>
<dbReference type="Proteomes" id="UP000001998">
    <property type="component" value="Segment"/>
</dbReference>
<proteinExistence type="predicted"/>
<dbReference type="RefSeq" id="YP_001294845.1">
    <property type="nucleotide sequence ID" value="NC_009604.1"/>
</dbReference>
<gene>
    <name evidence="2" type="ORF">BcepNY3gene08</name>
</gene>
<name>A6N3B5_9CAUD</name>
<keyword evidence="3" id="KW-1185">Reference proteome</keyword>
<evidence type="ECO:0000313" key="2">
    <source>
        <dbReference type="EMBL" id="ABR10542.1"/>
    </source>
</evidence>
<evidence type="ECO:0000313" key="3">
    <source>
        <dbReference type="Proteomes" id="UP000001998"/>
    </source>
</evidence>
<reference evidence="2 3" key="1">
    <citation type="submission" date="2007-05" db="EMBL/GenBank/DDBJ databases">
        <title>Complete genomic sequence of phage BcepNY3, a new member of the Burkholderia phage Bcep781 family.</title>
        <authorList>
            <person name="Summer E.J."/>
            <person name="Orchard R.C."/>
            <person name="Attenhofer K."/>
            <person name="Coffey A."/>
            <person name="Gill J.J."/>
            <person name="Gonzalez C.F."/>
            <person name="Young R."/>
        </authorList>
    </citation>
    <scope>NUCLEOTIDE SEQUENCE [LARGE SCALE GENOMIC DNA]</scope>
</reference>
<evidence type="ECO:0000256" key="1">
    <source>
        <dbReference type="SAM" id="MobiDB-lite"/>
    </source>
</evidence>
<dbReference type="EMBL" id="EF602154">
    <property type="protein sequence ID" value="ABR10542.1"/>
    <property type="molecule type" value="Genomic_DNA"/>
</dbReference>
<sequence length="127" mass="13760">MAAVESKKKTGNGMVRVACKLPHGLNVRMPDGRTIELNGLHSRQAVAGHGMTYIPAKDWDAIQVVYAEAKWLRNEHVFAFADADDAAAMAEEREQVNAGFNPIDPKNPGIHGGVTIQREGAKDPNAE</sequence>
<protein>
    <submittedName>
        <fullName evidence="2">BcepNY3gp08</fullName>
    </submittedName>
</protein>